<dbReference type="AlphaFoldDB" id="A0A1X7U7E1"/>
<sequence length="30" mass="3631">MRDQKSPKLPLDLTVIMYLPVCWLKQWIQS</sequence>
<dbReference type="InParanoid" id="A0A1X7U7E1"/>
<dbReference type="EnsemblMetazoa" id="Aqu2.1.23573_001">
    <property type="protein sequence ID" value="Aqu2.1.23573_001"/>
    <property type="gene ID" value="Aqu2.1.23573"/>
</dbReference>
<accession>A0A1X7U7E1</accession>
<evidence type="ECO:0000313" key="1">
    <source>
        <dbReference type="EnsemblMetazoa" id="Aqu2.1.23573_001"/>
    </source>
</evidence>
<organism evidence="1">
    <name type="scientific">Amphimedon queenslandica</name>
    <name type="common">Sponge</name>
    <dbReference type="NCBI Taxonomy" id="400682"/>
    <lineage>
        <taxon>Eukaryota</taxon>
        <taxon>Metazoa</taxon>
        <taxon>Porifera</taxon>
        <taxon>Demospongiae</taxon>
        <taxon>Heteroscleromorpha</taxon>
        <taxon>Haplosclerida</taxon>
        <taxon>Niphatidae</taxon>
        <taxon>Amphimedon</taxon>
    </lineage>
</organism>
<protein>
    <submittedName>
        <fullName evidence="1">Uncharacterized protein</fullName>
    </submittedName>
</protein>
<reference evidence="1" key="1">
    <citation type="submission" date="2017-05" db="UniProtKB">
        <authorList>
            <consortium name="EnsemblMetazoa"/>
        </authorList>
    </citation>
    <scope>IDENTIFICATION</scope>
</reference>
<name>A0A1X7U7E1_AMPQE</name>
<proteinExistence type="predicted"/>